<dbReference type="AlphaFoldDB" id="A0A5S3PT17"/>
<proteinExistence type="predicted"/>
<dbReference type="Proteomes" id="UP000310314">
    <property type="component" value="Unassembled WGS sequence"/>
</dbReference>
<dbReference type="EMBL" id="VATY01000001">
    <property type="protein sequence ID" value="TMM58139.1"/>
    <property type="molecule type" value="Genomic_DNA"/>
</dbReference>
<protein>
    <submittedName>
        <fullName evidence="1">Uncharacterized protein</fullName>
    </submittedName>
</protein>
<evidence type="ECO:0000313" key="1">
    <source>
        <dbReference type="EMBL" id="TMM58139.1"/>
    </source>
</evidence>
<keyword evidence="2" id="KW-1185">Reference proteome</keyword>
<dbReference type="OrthoDB" id="1274006at2"/>
<organism evidence="1 2">
    <name type="scientific">Maribacter algarum</name>
    <name type="common">ex Zhang et al. 2020</name>
    <dbReference type="NCBI Taxonomy" id="2578118"/>
    <lineage>
        <taxon>Bacteria</taxon>
        <taxon>Pseudomonadati</taxon>
        <taxon>Bacteroidota</taxon>
        <taxon>Flavobacteriia</taxon>
        <taxon>Flavobacteriales</taxon>
        <taxon>Flavobacteriaceae</taxon>
        <taxon>Maribacter</taxon>
    </lineage>
</organism>
<name>A0A5S3PT17_9FLAO</name>
<comment type="caution">
    <text evidence="1">The sequence shown here is derived from an EMBL/GenBank/DDBJ whole genome shotgun (WGS) entry which is preliminary data.</text>
</comment>
<reference evidence="1 2" key="1">
    <citation type="submission" date="2019-05" db="EMBL/GenBank/DDBJ databases">
        <authorList>
            <person name="Zhang J.-Y."/>
            <person name="Feg X."/>
            <person name="Du Z.-J."/>
        </authorList>
    </citation>
    <scope>NUCLEOTIDE SEQUENCE [LARGE SCALE GENOMIC DNA]</scope>
    <source>
        <strain evidence="1 2">RZ26</strain>
    </source>
</reference>
<dbReference type="RefSeq" id="WP_138656071.1">
    <property type="nucleotide sequence ID" value="NZ_VATY01000001.1"/>
</dbReference>
<sequence length="318" mass="36475">MKIIVITVFLMVSFIGSSQVNMDDYKYIVVPKRFDGFRKENQHQTSTLIKYLFSKKGFLTIYDDNLPVDLSIDRCLGLYVDLIENSSMFTTKTILALKDCKGEEVFLSEEGKSKNKDYKGAFNEAITEAFDSFESLNYTYVPKEGEKEEEAPVTVSFKNDIKKVVEKPDLKRQQDRLVEEISTEEVQYYKDRTPIETDIKMAESTSEKKTVEQIATKDERSFKSMEPVQTDYKKGELAGSTVSKISRGTLYAQELPNGYQLVDSTPKIQLKIFKSSMPNVYIAKGDSRDGVVYTSDGKWFFEYHEGGQIVKEELNIKF</sequence>
<gene>
    <name evidence="1" type="ORF">FEE95_01540</name>
</gene>
<evidence type="ECO:0000313" key="2">
    <source>
        <dbReference type="Proteomes" id="UP000310314"/>
    </source>
</evidence>
<accession>A0A5S3PT17</accession>